<dbReference type="RefSeq" id="WP_135670170.1">
    <property type="nucleotide sequence ID" value="NZ_RQGN01000032.1"/>
</dbReference>
<comment type="caution">
    <text evidence="1">The sequence shown here is derived from an EMBL/GenBank/DDBJ whole genome shotgun (WGS) entry which is preliminary data.</text>
</comment>
<organism evidence="1 2">
    <name type="scientific">Leptospira barantonii</name>
    <dbReference type="NCBI Taxonomy" id="2023184"/>
    <lineage>
        <taxon>Bacteria</taxon>
        <taxon>Pseudomonadati</taxon>
        <taxon>Spirochaetota</taxon>
        <taxon>Spirochaetia</taxon>
        <taxon>Leptospirales</taxon>
        <taxon>Leptospiraceae</taxon>
        <taxon>Leptospira</taxon>
    </lineage>
</organism>
<gene>
    <name evidence="1" type="ORF">EHQ76_05880</name>
</gene>
<name>A0A5F2BLC2_9LEPT</name>
<evidence type="ECO:0000313" key="1">
    <source>
        <dbReference type="EMBL" id="TGM06334.1"/>
    </source>
</evidence>
<dbReference type="Proteomes" id="UP000298429">
    <property type="component" value="Unassembled WGS sequence"/>
</dbReference>
<sequence length="118" mass="13249">MKQTGWIRNCARFLLPVFFLYLLSFTFTDCENAEYSGVSAKLGAVQAGKSKLPSRSFEGEENETSPFWLEDSVESETAKAEYLPIQSEFKNESADPTLETGSDFRLSHFLINLPPPIS</sequence>
<dbReference type="AlphaFoldDB" id="A0A5F2BLC2"/>
<protein>
    <submittedName>
        <fullName evidence="1">Uncharacterized protein</fullName>
    </submittedName>
</protein>
<accession>A0A5F2BLC2</accession>
<dbReference type="OrthoDB" id="343026at2"/>
<dbReference type="EMBL" id="RQGN01000032">
    <property type="protein sequence ID" value="TGM06334.1"/>
    <property type="molecule type" value="Genomic_DNA"/>
</dbReference>
<reference evidence="1 2" key="1">
    <citation type="journal article" date="2019" name="PLoS Negl. Trop. Dis.">
        <title>Revisiting the worldwide diversity of Leptospira species in the environment.</title>
        <authorList>
            <person name="Vincent A.T."/>
            <person name="Schiettekatte O."/>
            <person name="Bourhy P."/>
            <person name="Veyrier F.J."/>
            <person name="Picardeau M."/>
        </authorList>
    </citation>
    <scope>NUCLEOTIDE SEQUENCE [LARGE SCALE GENOMIC DNA]</scope>
    <source>
        <strain evidence="1 2">201702444</strain>
    </source>
</reference>
<evidence type="ECO:0000313" key="2">
    <source>
        <dbReference type="Proteomes" id="UP000298429"/>
    </source>
</evidence>
<proteinExistence type="predicted"/>